<keyword evidence="3" id="KW-0645">Protease</keyword>
<evidence type="ECO:0000313" key="14">
    <source>
        <dbReference type="Proteomes" id="UP000632377"/>
    </source>
</evidence>
<keyword evidence="8 11" id="KW-1133">Transmembrane helix</keyword>
<dbReference type="Proteomes" id="UP000632377">
    <property type="component" value="Unassembled WGS sequence"/>
</dbReference>
<dbReference type="InterPro" id="IPR001915">
    <property type="entry name" value="Peptidase_M48"/>
</dbReference>
<keyword evidence="7" id="KW-0862">Zinc</keyword>
<evidence type="ECO:0000256" key="9">
    <source>
        <dbReference type="ARBA" id="ARBA00023049"/>
    </source>
</evidence>
<dbReference type="Pfam" id="PF01435">
    <property type="entry name" value="Peptidase_M48"/>
    <property type="match status" value="1"/>
</dbReference>
<keyword evidence="4 11" id="KW-0812">Transmembrane</keyword>
<dbReference type="CDD" id="cd07328">
    <property type="entry name" value="M48_Ste24p_like"/>
    <property type="match status" value="1"/>
</dbReference>
<evidence type="ECO:0000256" key="6">
    <source>
        <dbReference type="ARBA" id="ARBA00022801"/>
    </source>
</evidence>
<keyword evidence="10 11" id="KW-0472">Membrane</keyword>
<feature type="domain" description="Peptidase M48" evidence="12">
    <location>
        <begin position="97"/>
        <end position="326"/>
    </location>
</feature>
<keyword evidence="5" id="KW-0479">Metal-binding</keyword>
<evidence type="ECO:0000256" key="5">
    <source>
        <dbReference type="ARBA" id="ARBA00022723"/>
    </source>
</evidence>
<dbReference type="RefSeq" id="WP_202746866.1">
    <property type="nucleotide sequence ID" value="NZ_JAESWC010000001.1"/>
</dbReference>
<dbReference type="Gene3D" id="1.25.40.10">
    <property type="entry name" value="Tetratricopeptide repeat domain"/>
    <property type="match status" value="1"/>
</dbReference>
<dbReference type="PANTHER" id="PTHR43221:SF2">
    <property type="entry name" value="PROTEASE HTPX HOMOLOG"/>
    <property type="match status" value="1"/>
</dbReference>
<sequence>MKRSIKYKERFLGTLDSLTVAGMLLLDLFVIFIIAAVLDAAFESRNDVAASIITAIIFIAPLGAILFFLSRILFSIFFQKDDKLEGLIINQKEFPKLYETINEIRAQCKCPKIHVIALDYSNNAYIREGSRFGFAKWKKRYLVIGVPLLLLLNERELTGVIAHECGHLGRLHSRSIQRISWKMRGLKKYLDKLIKKGKFNSSIGRAVKKYLINLNNLYYQLSKNHELEADMVAAEVVSKQTLINALIKMEFYDGIFSGYFWRTITELNKNNEKIIEDIYFMMERAMKGNLEIPEEVFKSFLEGIRNYSSLPGSTHPSIAERAKSLGAVIPSLEGKFNGDLISIFKDYYESAIRTLFKNEVENILSSMSTKWAKFSEERWEEYYKYISNLKTSLKDLEASEKEKALDERQWLDKGFIIEELEGIDAALEVFKEAVKADDQNLPSKFHVARTLLQKGDEEGVNIFKAIMEEDAQLIPKCCFHLVNYYLYNNNRTEAINYYDYAVNFMNTNEEAADERAKLYLKDEFLPNDLSFKTLEKIKDEFMRHKEIKKAYVVMKKLNLTKDFPLYIIAIKYKRFVSKKKVSSIADEILKSLYNEEILPWNFKIVPLTRKNINIEYGADSIISSRII</sequence>
<evidence type="ECO:0000256" key="2">
    <source>
        <dbReference type="ARBA" id="ARBA00022475"/>
    </source>
</evidence>
<comment type="cofactor">
    <cofactor evidence="1">
        <name>Zn(2+)</name>
        <dbReference type="ChEBI" id="CHEBI:29105"/>
    </cofactor>
</comment>
<evidence type="ECO:0000256" key="11">
    <source>
        <dbReference type="SAM" id="Phobius"/>
    </source>
</evidence>
<evidence type="ECO:0000256" key="1">
    <source>
        <dbReference type="ARBA" id="ARBA00001947"/>
    </source>
</evidence>
<feature type="transmembrane region" description="Helical" evidence="11">
    <location>
        <begin position="48"/>
        <end position="74"/>
    </location>
</feature>
<evidence type="ECO:0000256" key="7">
    <source>
        <dbReference type="ARBA" id="ARBA00022833"/>
    </source>
</evidence>
<keyword evidence="6" id="KW-0378">Hydrolase</keyword>
<protein>
    <submittedName>
        <fullName evidence="13">M48 family metalloprotease</fullName>
    </submittedName>
</protein>
<evidence type="ECO:0000256" key="3">
    <source>
        <dbReference type="ARBA" id="ARBA00022670"/>
    </source>
</evidence>
<evidence type="ECO:0000259" key="12">
    <source>
        <dbReference type="Pfam" id="PF01435"/>
    </source>
</evidence>
<dbReference type="PANTHER" id="PTHR43221">
    <property type="entry name" value="PROTEASE HTPX"/>
    <property type="match status" value="1"/>
</dbReference>
<accession>A0ABS1T4F6</accession>
<dbReference type="Gene3D" id="3.30.2010.10">
    <property type="entry name" value="Metalloproteases ('zincins'), catalytic domain"/>
    <property type="match status" value="1"/>
</dbReference>
<dbReference type="InterPro" id="IPR011990">
    <property type="entry name" value="TPR-like_helical_dom_sf"/>
</dbReference>
<dbReference type="GO" id="GO:0008237">
    <property type="term" value="F:metallopeptidase activity"/>
    <property type="evidence" value="ECO:0007669"/>
    <property type="project" value="UniProtKB-KW"/>
</dbReference>
<dbReference type="InterPro" id="IPR050083">
    <property type="entry name" value="HtpX_protease"/>
</dbReference>
<reference evidence="13 14" key="1">
    <citation type="submission" date="2021-01" db="EMBL/GenBank/DDBJ databases">
        <title>Genome public.</title>
        <authorList>
            <person name="Liu C."/>
            <person name="Sun Q."/>
        </authorList>
    </citation>
    <scope>NUCLEOTIDE SEQUENCE [LARGE SCALE GENOMIC DNA]</scope>
    <source>
        <strain evidence="13 14">YIM B02515</strain>
    </source>
</reference>
<evidence type="ECO:0000256" key="4">
    <source>
        <dbReference type="ARBA" id="ARBA00022692"/>
    </source>
</evidence>
<dbReference type="EMBL" id="JAESWC010000001">
    <property type="protein sequence ID" value="MBL4934214.1"/>
    <property type="molecule type" value="Genomic_DNA"/>
</dbReference>
<evidence type="ECO:0000256" key="10">
    <source>
        <dbReference type="ARBA" id="ARBA00023136"/>
    </source>
</evidence>
<keyword evidence="2" id="KW-1003">Cell membrane</keyword>
<organism evidence="13 14">
    <name type="scientific">Clostridium rhizosphaerae</name>
    <dbReference type="NCBI Taxonomy" id="2803861"/>
    <lineage>
        <taxon>Bacteria</taxon>
        <taxon>Bacillati</taxon>
        <taxon>Bacillota</taxon>
        <taxon>Clostridia</taxon>
        <taxon>Eubacteriales</taxon>
        <taxon>Clostridiaceae</taxon>
        <taxon>Clostridium</taxon>
    </lineage>
</organism>
<evidence type="ECO:0000313" key="13">
    <source>
        <dbReference type="EMBL" id="MBL4934214.1"/>
    </source>
</evidence>
<dbReference type="SUPFAM" id="SSF48452">
    <property type="entry name" value="TPR-like"/>
    <property type="match status" value="1"/>
</dbReference>
<keyword evidence="9 13" id="KW-0482">Metalloprotease</keyword>
<gene>
    <name evidence="13" type="ORF">JK636_00420</name>
</gene>
<proteinExistence type="predicted"/>
<keyword evidence="14" id="KW-1185">Reference proteome</keyword>
<comment type="caution">
    <text evidence="13">The sequence shown here is derived from an EMBL/GenBank/DDBJ whole genome shotgun (WGS) entry which is preliminary data.</text>
</comment>
<evidence type="ECO:0000256" key="8">
    <source>
        <dbReference type="ARBA" id="ARBA00022989"/>
    </source>
</evidence>
<name>A0ABS1T4F6_9CLOT</name>
<feature type="transmembrane region" description="Helical" evidence="11">
    <location>
        <begin position="20"/>
        <end position="42"/>
    </location>
</feature>